<evidence type="ECO:0000313" key="3">
    <source>
        <dbReference type="Proteomes" id="UP000242188"/>
    </source>
</evidence>
<accession>A0A210PXH0</accession>
<keyword evidence="3" id="KW-1185">Reference proteome</keyword>
<feature type="region of interest" description="Disordered" evidence="1">
    <location>
        <begin position="332"/>
        <end position="351"/>
    </location>
</feature>
<evidence type="ECO:0000313" key="2">
    <source>
        <dbReference type="EMBL" id="OWF41162.1"/>
    </source>
</evidence>
<dbReference type="PANTHER" id="PTHR33504:SF1">
    <property type="entry name" value="FAMILY WITH SEQUENCE SIMILARITY 90, MEMBER A1B"/>
    <property type="match status" value="1"/>
</dbReference>
<name>A0A210PXH0_MIZYE</name>
<gene>
    <name evidence="2" type="ORF">KP79_PYT20630</name>
</gene>
<comment type="caution">
    <text evidence="2">The sequence shown here is derived from an EMBL/GenBank/DDBJ whole genome shotgun (WGS) entry which is preliminary data.</text>
</comment>
<sequence>MQSPTGSVDSKSVTSKTSINVKLPDHIPSQEELQRNLSTAGSQQTPPDQDDLFPPHTPDFGVRPLTTTPVSSKEYLLSASPSKMMRQPNRSEKELIRQAAATIIERAWIAYRDKQMFRLLKHAVCAAENSLSKEILRKVCPKEAELLSDKSVQVRVRFRFGGGEFPPMIFFKVFIHTAGKGVKYMSGRKLIKPASEASEDSLRLMGNRQFYDQMLRDAIFQQQYRVTDEIDVTTLKDYMQYLANTDESPASMGGKENYWRKLTLDDLSRRTIFYDIVDFLYNQRISPRLQGEIPILIQRPLSQEIKIQHIRAVSQLRSETVILHAPLPTPKSKMSGLISGASQHSSRRSRQAKVRAMKMRKMYGMDKTGSRLDSRGPTALSEEPDDYFDKLGITGEEGEEGEQAGGEEWEKEAEKLYEWTQELSFNDELISTPYLPVTT</sequence>
<dbReference type="OrthoDB" id="10006090at2759"/>
<feature type="region of interest" description="Disordered" evidence="1">
    <location>
        <begin position="367"/>
        <end position="409"/>
    </location>
</feature>
<evidence type="ECO:0000256" key="1">
    <source>
        <dbReference type="SAM" id="MobiDB-lite"/>
    </source>
</evidence>
<dbReference type="EMBL" id="NEDP02005419">
    <property type="protein sequence ID" value="OWF41162.1"/>
    <property type="molecule type" value="Genomic_DNA"/>
</dbReference>
<dbReference type="AlphaFoldDB" id="A0A210PXH0"/>
<protein>
    <submittedName>
        <fullName evidence="2">Uncharacterized protein CXorf58</fullName>
    </submittedName>
</protein>
<dbReference type="PANTHER" id="PTHR33504">
    <property type="entry name" value="NADH DEHYDROGENASE (UBIQUINONE) 1 BETA SUBCOMPLEX, 4"/>
    <property type="match status" value="1"/>
</dbReference>
<feature type="compositionally biased region" description="Acidic residues" evidence="1">
    <location>
        <begin position="396"/>
        <end position="409"/>
    </location>
</feature>
<feature type="compositionally biased region" description="Polar residues" evidence="1">
    <location>
        <begin position="35"/>
        <end position="47"/>
    </location>
</feature>
<organism evidence="2 3">
    <name type="scientific">Mizuhopecten yessoensis</name>
    <name type="common">Japanese scallop</name>
    <name type="synonym">Patinopecten yessoensis</name>
    <dbReference type="NCBI Taxonomy" id="6573"/>
    <lineage>
        <taxon>Eukaryota</taxon>
        <taxon>Metazoa</taxon>
        <taxon>Spiralia</taxon>
        <taxon>Lophotrochozoa</taxon>
        <taxon>Mollusca</taxon>
        <taxon>Bivalvia</taxon>
        <taxon>Autobranchia</taxon>
        <taxon>Pteriomorphia</taxon>
        <taxon>Pectinida</taxon>
        <taxon>Pectinoidea</taxon>
        <taxon>Pectinidae</taxon>
        <taxon>Mizuhopecten</taxon>
    </lineage>
</organism>
<proteinExistence type="predicted"/>
<dbReference type="Proteomes" id="UP000242188">
    <property type="component" value="Unassembled WGS sequence"/>
</dbReference>
<feature type="compositionally biased region" description="Low complexity" evidence="1">
    <location>
        <begin position="7"/>
        <end position="18"/>
    </location>
</feature>
<feature type="compositionally biased region" description="Basic and acidic residues" evidence="1">
    <location>
        <begin position="23"/>
        <end position="34"/>
    </location>
</feature>
<reference evidence="2 3" key="1">
    <citation type="journal article" date="2017" name="Nat. Ecol. Evol.">
        <title>Scallop genome provides insights into evolution of bilaterian karyotype and development.</title>
        <authorList>
            <person name="Wang S."/>
            <person name="Zhang J."/>
            <person name="Jiao W."/>
            <person name="Li J."/>
            <person name="Xun X."/>
            <person name="Sun Y."/>
            <person name="Guo X."/>
            <person name="Huan P."/>
            <person name="Dong B."/>
            <person name="Zhang L."/>
            <person name="Hu X."/>
            <person name="Sun X."/>
            <person name="Wang J."/>
            <person name="Zhao C."/>
            <person name="Wang Y."/>
            <person name="Wang D."/>
            <person name="Huang X."/>
            <person name="Wang R."/>
            <person name="Lv J."/>
            <person name="Li Y."/>
            <person name="Zhang Z."/>
            <person name="Liu B."/>
            <person name="Lu W."/>
            <person name="Hui Y."/>
            <person name="Liang J."/>
            <person name="Zhou Z."/>
            <person name="Hou R."/>
            <person name="Li X."/>
            <person name="Liu Y."/>
            <person name="Li H."/>
            <person name="Ning X."/>
            <person name="Lin Y."/>
            <person name="Zhao L."/>
            <person name="Xing Q."/>
            <person name="Dou J."/>
            <person name="Li Y."/>
            <person name="Mao J."/>
            <person name="Guo H."/>
            <person name="Dou H."/>
            <person name="Li T."/>
            <person name="Mu C."/>
            <person name="Jiang W."/>
            <person name="Fu Q."/>
            <person name="Fu X."/>
            <person name="Miao Y."/>
            <person name="Liu J."/>
            <person name="Yu Q."/>
            <person name="Li R."/>
            <person name="Liao H."/>
            <person name="Li X."/>
            <person name="Kong Y."/>
            <person name="Jiang Z."/>
            <person name="Chourrout D."/>
            <person name="Li R."/>
            <person name="Bao Z."/>
        </authorList>
    </citation>
    <scope>NUCLEOTIDE SEQUENCE [LARGE SCALE GENOMIC DNA]</scope>
    <source>
        <strain evidence="2 3">PY_sf001</strain>
    </source>
</reference>
<feature type="region of interest" description="Disordered" evidence="1">
    <location>
        <begin position="1"/>
        <end position="67"/>
    </location>
</feature>